<accession>A0A1Y5Y5G8</accession>
<evidence type="ECO:0000256" key="1">
    <source>
        <dbReference type="SAM" id="MobiDB-lite"/>
    </source>
</evidence>
<keyword evidence="4" id="KW-1185">Reference proteome</keyword>
<feature type="signal peptide" evidence="2">
    <location>
        <begin position="1"/>
        <end position="25"/>
    </location>
</feature>
<evidence type="ECO:0000313" key="3">
    <source>
        <dbReference type="EMBL" id="SMD25987.1"/>
    </source>
</evidence>
<sequence>MKPPTRAWRYLVGAVLLTAVPVLQSCSTPPTAPPASSATSQSPTAPAVDQVQVDWLHKVCTSDKQLQEVTRVKVPRTSPPQEKVIEYLDSLRNVQAGPAR</sequence>
<reference evidence="3 4" key="1">
    <citation type="submission" date="2017-04" db="EMBL/GenBank/DDBJ databases">
        <authorList>
            <person name="Afonso C.L."/>
            <person name="Miller P.J."/>
            <person name="Scott M.A."/>
            <person name="Spackman E."/>
            <person name="Goraichik I."/>
            <person name="Dimitrov K.M."/>
            <person name="Suarez D.L."/>
            <person name="Swayne D.E."/>
        </authorList>
    </citation>
    <scope>NUCLEOTIDE SEQUENCE [LARGE SCALE GENOMIC DNA]</scope>
    <source>
        <strain evidence="3 4">DSM 43828</strain>
    </source>
</reference>
<evidence type="ECO:0000313" key="4">
    <source>
        <dbReference type="Proteomes" id="UP000192674"/>
    </source>
</evidence>
<gene>
    <name evidence="3" type="ORF">SAMN05661093_09565</name>
</gene>
<protein>
    <recommendedName>
        <fullName evidence="5">Secreted protein</fullName>
    </recommendedName>
</protein>
<evidence type="ECO:0008006" key="5">
    <source>
        <dbReference type="Google" id="ProtNLM"/>
    </source>
</evidence>
<dbReference type="EMBL" id="FWXV01000012">
    <property type="protein sequence ID" value="SMD25987.1"/>
    <property type="molecule type" value="Genomic_DNA"/>
</dbReference>
<feature type="region of interest" description="Disordered" evidence="1">
    <location>
        <begin position="26"/>
        <end position="46"/>
    </location>
</feature>
<proteinExistence type="predicted"/>
<dbReference type="AlphaFoldDB" id="A0A1Y5Y5G8"/>
<organism evidence="3 4">
    <name type="scientific">Kibdelosporangium aridum</name>
    <dbReference type="NCBI Taxonomy" id="2030"/>
    <lineage>
        <taxon>Bacteria</taxon>
        <taxon>Bacillati</taxon>
        <taxon>Actinomycetota</taxon>
        <taxon>Actinomycetes</taxon>
        <taxon>Pseudonocardiales</taxon>
        <taxon>Pseudonocardiaceae</taxon>
        <taxon>Kibdelosporangium</taxon>
    </lineage>
</organism>
<dbReference type="RefSeq" id="WP_143447083.1">
    <property type="nucleotide sequence ID" value="NZ_FWXV01000012.1"/>
</dbReference>
<feature type="compositionally biased region" description="Low complexity" evidence="1">
    <location>
        <begin position="34"/>
        <end position="46"/>
    </location>
</feature>
<evidence type="ECO:0000256" key="2">
    <source>
        <dbReference type="SAM" id="SignalP"/>
    </source>
</evidence>
<name>A0A1Y5Y5G8_KIBAR</name>
<dbReference type="PROSITE" id="PS51257">
    <property type="entry name" value="PROKAR_LIPOPROTEIN"/>
    <property type="match status" value="1"/>
</dbReference>
<feature type="chain" id="PRO_5038770976" description="Secreted protein" evidence="2">
    <location>
        <begin position="26"/>
        <end position="100"/>
    </location>
</feature>
<dbReference type="Proteomes" id="UP000192674">
    <property type="component" value="Unassembled WGS sequence"/>
</dbReference>
<keyword evidence="2" id="KW-0732">Signal</keyword>